<keyword evidence="5" id="KW-1185">Reference proteome</keyword>
<evidence type="ECO:0000313" key="4">
    <source>
        <dbReference type="EMBL" id="SDY88433.1"/>
    </source>
</evidence>
<name>A0A1H3NI55_9BACI</name>
<dbReference type="InterPro" id="IPR041401">
    <property type="entry name" value="TseB-like_dom"/>
</dbReference>
<evidence type="ECO:0000256" key="1">
    <source>
        <dbReference type="SAM" id="MobiDB-lite"/>
    </source>
</evidence>
<feature type="compositionally biased region" description="Acidic residues" evidence="1">
    <location>
        <begin position="83"/>
        <end position="112"/>
    </location>
</feature>
<dbReference type="Gene3D" id="3.10.450.40">
    <property type="match status" value="2"/>
</dbReference>
<feature type="region of interest" description="Disordered" evidence="1">
    <location>
        <begin position="83"/>
        <end position="117"/>
    </location>
</feature>
<protein>
    <submittedName>
        <fullName evidence="4">Uncharacterized protein YpmB</fullName>
    </submittedName>
</protein>
<dbReference type="OrthoDB" id="2381181at2"/>
<organism evidence="4 5">
    <name type="scientific">Evansella caseinilytica</name>
    <dbReference type="NCBI Taxonomy" id="1503961"/>
    <lineage>
        <taxon>Bacteria</taxon>
        <taxon>Bacillati</taxon>
        <taxon>Bacillota</taxon>
        <taxon>Bacilli</taxon>
        <taxon>Bacillales</taxon>
        <taxon>Bacillaceae</taxon>
        <taxon>Evansella</taxon>
    </lineage>
</organism>
<evidence type="ECO:0000256" key="2">
    <source>
        <dbReference type="SAM" id="Phobius"/>
    </source>
</evidence>
<gene>
    <name evidence="4" type="ORF">SAMN05421736_10482</name>
</gene>
<accession>A0A1H3NI55</accession>
<dbReference type="STRING" id="1503961.SAMN05421736_10482"/>
<dbReference type="EMBL" id="FNPI01000004">
    <property type="protein sequence ID" value="SDY88433.1"/>
    <property type="molecule type" value="Genomic_DNA"/>
</dbReference>
<dbReference type="Pfam" id="PF17881">
    <property type="entry name" value="TseB"/>
    <property type="match status" value="1"/>
</dbReference>
<keyword evidence="2" id="KW-0812">Transmembrane</keyword>
<keyword evidence="2" id="KW-1133">Transmembrane helix</keyword>
<dbReference type="SUPFAM" id="SSF54403">
    <property type="entry name" value="Cystatin/monellin"/>
    <property type="match status" value="2"/>
</dbReference>
<dbReference type="InterPro" id="IPR046350">
    <property type="entry name" value="Cystatin_sf"/>
</dbReference>
<evidence type="ECO:0000313" key="5">
    <source>
        <dbReference type="Proteomes" id="UP000198935"/>
    </source>
</evidence>
<keyword evidence="2" id="KW-0472">Membrane</keyword>
<feature type="domain" description="Cell wall elongation regulator TseB-like" evidence="3">
    <location>
        <begin position="37"/>
        <end position="80"/>
    </location>
</feature>
<dbReference type="AlphaFoldDB" id="A0A1H3NI55"/>
<sequence length="191" mass="22338">MKRWIIAAAVMVFTAFTAFFYYMYNVISEPLGEREQEAVAIAKSETDLDEVTNVDYYHGRRSFQVIEGLDKDGEEMYVWVEELTEHETDENDENEEEEAEEEKETDEDEEAGDANPQIITRLKSDGLTESEVSNIAYSELSIKEIISIRLGIIGNTPVYEIVYVDEEDRHSFYYITFEDGTYIRHYQFRKT</sequence>
<proteinExistence type="predicted"/>
<evidence type="ECO:0000259" key="3">
    <source>
        <dbReference type="Pfam" id="PF17881"/>
    </source>
</evidence>
<reference evidence="5" key="1">
    <citation type="submission" date="2016-10" db="EMBL/GenBank/DDBJ databases">
        <authorList>
            <person name="Varghese N."/>
            <person name="Submissions S."/>
        </authorList>
    </citation>
    <scope>NUCLEOTIDE SEQUENCE [LARGE SCALE GENOMIC DNA]</scope>
    <source>
        <strain evidence="5">SP</strain>
    </source>
</reference>
<dbReference type="Proteomes" id="UP000198935">
    <property type="component" value="Unassembled WGS sequence"/>
</dbReference>
<feature type="transmembrane region" description="Helical" evidence="2">
    <location>
        <begin position="5"/>
        <end position="24"/>
    </location>
</feature>